<dbReference type="OrthoDB" id="9814807at2"/>
<feature type="transmembrane region" description="Helical" evidence="1">
    <location>
        <begin position="167"/>
        <end position="185"/>
    </location>
</feature>
<dbReference type="InterPro" id="IPR002656">
    <property type="entry name" value="Acyl_transf_3_dom"/>
</dbReference>
<feature type="transmembrane region" description="Helical" evidence="1">
    <location>
        <begin position="318"/>
        <end position="337"/>
    </location>
</feature>
<dbReference type="Pfam" id="PF01757">
    <property type="entry name" value="Acyl_transf_3"/>
    <property type="match status" value="1"/>
</dbReference>
<sequence>MTLPLHPKYRPDIDGLRAIAVLSVVIFHGFPHLLPGGFIGVDIFFVISGYLISTIIFQNIQNHTFSFADFYTRRIRRIFPALIVVLIFCHALGWFLLVPSEYQQLGKHIAGGSSFLSNLLLWRESGYFDASAESKPLLHLWSLGIEEQFYIVWPLILLLAYKARLHLIQVVVWMLGASFIVNLLLTSSDPISAFYLPLSRFWELLIGAVIAHTSIHHKEFISRLPLSRGVISTLGLVLIFVSMAVINKGSLFPGWWALLPTLGAAFIIVGGPQAWINQKLLAHPLLVWFGLISFPLYLWHWPIFTFYRLYSFHEVSAIAYVLLIALSILLAWCTFYFIERQFRHDKNPWKLSSLMIGLIAIGFIGWNCYDREGMPFRAIAQEKFNFKIEHAYGQTHCFSLLNQADRIICDKSVMQSGPNKPIFLWGDSHAAHLNAGLLAQLKEKSIALYDGSLPACPPILHFLPRQERSDATQANENCEQNNLRTFKEIKTYKPSTVILAADWLQYDGVNQFNLLTMRKIEETILSLRALGVNNIILIGNFPIFYIDQPRLASALFESNLKNRTFQRFNTESLEINKKLKDFAQESNITFVSPTDILCNSEGCLLSTSKKTLIPIGLDTSHLSKEGSIFFINQALLDNLIRFQ</sequence>
<dbReference type="RefSeq" id="WP_100379268.1">
    <property type="nucleotide sequence ID" value="NZ_CBCSBW010000002.1"/>
</dbReference>
<protein>
    <submittedName>
        <fullName evidence="4">Peptidoglycan/LPS O-acetylase OafA/YrhL</fullName>
    </submittedName>
</protein>
<keyword evidence="1" id="KW-0812">Transmembrane</keyword>
<dbReference type="PANTHER" id="PTHR23028:SF53">
    <property type="entry name" value="ACYL_TRANSF_3 DOMAIN-CONTAINING PROTEIN"/>
    <property type="match status" value="1"/>
</dbReference>
<feature type="transmembrane region" description="Helical" evidence="1">
    <location>
        <begin position="281"/>
        <end position="298"/>
    </location>
</feature>
<dbReference type="EMBL" id="PGTX01000002">
    <property type="protein sequence ID" value="PJI79925.1"/>
    <property type="molecule type" value="Genomic_DNA"/>
</dbReference>
<gene>
    <name evidence="4" type="ORF">B0G85_0908</name>
</gene>
<dbReference type="Pfam" id="PF19040">
    <property type="entry name" value="SGNH"/>
    <property type="match status" value="1"/>
</dbReference>
<feature type="domain" description="Acyltransferase 3" evidence="2">
    <location>
        <begin position="12"/>
        <end position="334"/>
    </location>
</feature>
<dbReference type="InterPro" id="IPR043968">
    <property type="entry name" value="SGNH"/>
</dbReference>
<dbReference type="GO" id="GO:0016020">
    <property type="term" value="C:membrane"/>
    <property type="evidence" value="ECO:0007669"/>
    <property type="project" value="TreeGrafter"/>
</dbReference>
<feature type="domain" description="SGNH" evidence="3">
    <location>
        <begin position="416"/>
        <end position="629"/>
    </location>
</feature>
<keyword evidence="5" id="KW-1185">Reference proteome</keyword>
<feature type="transmembrane region" description="Helical" evidence="1">
    <location>
        <begin position="12"/>
        <end position="30"/>
    </location>
</feature>
<dbReference type="GO" id="GO:0016747">
    <property type="term" value="F:acyltransferase activity, transferring groups other than amino-acyl groups"/>
    <property type="evidence" value="ECO:0007669"/>
    <property type="project" value="InterPro"/>
</dbReference>
<organism evidence="4 5">
    <name type="scientific">Polynucleobacter brandtiae</name>
    <dbReference type="NCBI Taxonomy" id="1938816"/>
    <lineage>
        <taxon>Bacteria</taxon>
        <taxon>Pseudomonadati</taxon>
        <taxon>Pseudomonadota</taxon>
        <taxon>Betaproteobacteria</taxon>
        <taxon>Burkholderiales</taxon>
        <taxon>Burkholderiaceae</taxon>
        <taxon>Polynucleobacter</taxon>
    </lineage>
</organism>
<feature type="transmembrane region" description="Helical" evidence="1">
    <location>
        <begin position="138"/>
        <end position="160"/>
    </location>
</feature>
<feature type="transmembrane region" description="Helical" evidence="1">
    <location>
        <begin position="36"/>
        <end position="57"/>
    </location>
</feature>
<proteinExistence type="predicted"/>
<evidence type="ECO:0000259" key="2">
    <source>
        <dbReference type="Pfam" id="PF01757"/>
    </source>
</evidence>
<feature type="transmembrane region" description="Helical" evidence="1">
    <location>
        <begin position="78"/>
        <end position="97"/>
    </location>
</feature>
<accession>A0A2M8VR29</accession>
<comment type="caution">
    <text evidence="4">The sequence shown here is derived from an EMBL/GenBank/DDBJ whole genome shotgun (WGS) entry which is preliminary data.</text>
</comment>
<evidence type="ECO:0000256" key="1">
    <source>
        <dbReference type="SAM" id="Phobius"/>
    </source>
</evidence>
<keyword evidence="1" id="KW-0472">Membrane</keyword>
<dbReference type="InterPro" id="IPR050879">
    <property type="entry name" value="Acyltransferase_3"/>
</dbReference>
<feature type="transmembrane region" description="Helical" evidence="1">
    <location>
        <begin position="252"/>
        <end position="269"/>
    </location>
</feature>
<evidence type="ECO:0000313" key="5">
    <source>
        <dbReference type="Proteomes" id="UP000229366"/>
    </source>
</evidence>
<dbReference type="AlphaFoldDB" id="A0A2M8VR29"/>
<dbReference type="Proteomes" id="UP000229366">
    <property type="component" value="Unassembled WGS sequence"/>
</dbReference>
<feature type="transmembrane region" description="Helical" evidence="1">
    <location>
        <begin position="226"/>
        <end position="246"/>
    </location>
</feature>
<name>A0A2M8VR29_9BURK</name>
<evidence type="ECO:0000313" key="4">
    <source>
        <dbReference type="EMBL" id="PJI79925.1"/>
    </source>
</evidence>
<keyword evidence="1" id="KW-1133">Transmembrane helix</keyword>
<dbReference type="PANTHER" id="PTHR23028">
    <property type="entry name" value="ACETYLTRANSFERASE"/>
    <property type="match status" value="1"/>
</dbReference>
<evidence type="ECO:0000259" key="3">
    <source>
        <dbReference type="Pfam" id="PF19040"/>
    </source>
</evidence>
<feature type="transmembrane region" description="Helical" evidence="1">
    <location>
        <begin position="349"/>
        <end position="366"/>
    </location>
</feature>
<reference evidence="4 5" key="1">
    <citation type="submission" date="2017-11" db="EMBL/GenBank/DDBJ databases">
        <title>Genomic Encyclopedia of Type Strains, Phase III (KMG-III): the genomes of soil and plant-associated and newly described type strains.</title>
        <authorList>
            <person name="Whitman W."/>
        </authorList>
    </citation>
    <scope>NUCLEOTIDE SEQUENCE [LARGE SCALE GENOMIC DNA]</scope>
    <source>
        <strain evidence="4 5">UB-Domo-W1</strain>
    </source>
</reference>
<dbReference type="GO" id="GO:0009103">
    <property type="term" value="P:lipopolysaccharide biosynthetic process"/>
    <property type="evidence" value="ECO:0007669"/>
    <property type="project" value="TreeGrafter"/>
</dbReference>